<reference evidence="10 11" key="1">
    <citation type="submission" date="2019-03" db="EMBL/GenBank/DDBJ databases">
        <title>Genomic Encyclopedia of Type Strains, Phase IV (KMG-IV): sequencing the most valuable type-strain genomes for metagenomic binning, comparative biology and taxonomic classification.</title>
        <authorList>
            <person name="Goeker M."/>
        </authorList>
    </citation>
    <scope>NUCLEOTIDE SEQUENCE [LARGE SCALE GENOMIC DNA]</scope>
    <source>
        <strain evidence="10 11">DSM 20467</strain>
    </source>
</reference>
<dbReference type="RefSeq" id="WP_132550369.1">
    <property type="nucleotide sequence ID" value="NZ_SMAA01000012.1"/>
</dbReference>
<organism evidence="10 11">
    <name type="scientific">Pectinatus cerevisiiphilus</name>
    <dbReference type="NCBI Taxonomy" id="86956"/>
    <lineage>
        <taxon>Bacteria</taxon>
        <taxon>Bacillati</taxon>
        <taxon>Bacillota</taxon>
        <taxon>Negativicutes</taxon>
        <taxon>Selenomonadales</taxon>
        <taxon>Selenomonadaceae</taxon>
        <taxon>Pectinatus</taxon>
    </lineage>
</organism>
<dbReference type="PANTHER" id="PTHR30069">
    <property type="entry name" value="TONB-DEPENDENT OUTER MEMBRANE RECEPTOR"/>
    <property type="match status" value="1"/>
</dbReference>
<name>A0A4R3K5F9_9FIRM</name>
<feature type="chain" id="PRO_5020483197" evidence="8">
    <location>
        <begin position="26"/>
        <end position="709"/>
    </location>
</feature>
<dbReference type="Gene3D" id="2.40.170.20">
    <property type="entry name" value="TonB-dependent receptor, beta-barrel domain"/>
    <property type="match status" value="1"/>
</dbReference>
<dbReference type="GO" id="GO:0044718">
    <property type="term" value="P:siderophore transmembrane transport"/>
    <property type="evidence" value="ECO:0007669"/>
    <property type="project" value="TreeGrafter"/>
</dbReference>
<dbReference type="InterPro" id="IPR039426">
    <property type="entry name" value="TonB-dep_rcpt-like"/>
</dbReference>
<evidence type="ECO:0000313" key="10">
    <source>
        <dbReference type="EMBL" id="TCS77975.1"/>
    </source>
</evidence>
<comment type="caution">
    <text evidence="10">The sequence shown here is derived from an EMBL/GenBank/DDBJ whole genome shotgun (WGS) entry which is preliminary data.</text>
</comment>
<dbReference type="SUPFAM" id="SSF56935">
    <property type="entry name" value="Porins"/>
    <property type="match status" value="1"/>
</dbReference>
<comment type="subcellular location">
    <subcellularLocation>
        <location evidence="1">Cell outer membrane</location>
        <topology evidence="1">Multi-pass membrane protein</topology>
    </subcellularLocation>
</comment>
<evidence type="ECO:0000256" key="3">
    <source>
        <dbReference type="ARBA" id="ARBA00022452"/>
    </source>
</evidence>
<protein>
    <submittedName>
        <fullName evidence="10">Outer membrane receptor protein involved in Fe transport</fullName>
    </submittedName>
</protein>
<gene>
    <name evidence="10" type="ORF">EDC37_11213</name>
</gene>
<evidence type="ECO:0000256" key="2">
    <source>
        <dbReference type="ARBA" id="ARBA00022448"/>
    </source>
</evidence>
<dbReference type="OrthoDB" id="9760620at2"/>
<keyword evidence="3" id="KW-1134">Transmembrane beta strand</keyword>
<dbReference type="Proteomes" id="UP000295188">
    <property type="component" value="Unassembled WGS sequence"/>
</dbReference>
<dbReference type="GO" id="GO:0015344">
    <property type="term" value="F:siderophore uptake transmembrane transporter activity"/>
    <property type="evidence" value="ECO:0007669"/>
    <property type="project" value="TreeGrafter"/>
</dbReference>
<proteinExistence type="predicted"/>
<evidence type="ECO:0000256" key="6">
    <source>
        <dbReference type="ARBA" id="ARBA00023136"/>
    </source>
</evidence>
<evidence type="ECO:0000256" key="4">
    <source>
        <dbReference type="ARBA" id="ARBA00022692"/>
    </source>
</evidence>
<dbReference type="InterPro" id="IPR012910">
    <property type="entry name" value="Plug_dom"/>
</dbReference>
<evidence type="ECO:0000256" key="5">
    <source>
        <dbReference type="ARBA" id="ARBA00022729"/>
    </source>
</evidence>
<evidence type="ECO:0000256" key="1">
    <source>
        <dbReference type="ARBA" id="ARBA00004571"/>
    </source>
</evidence>
<feature type="signal peptide" evidence="8">
    <location>
        <begin position="1"/>
        <end position="25"/>
    </location>
</feature>
<keyword evidence="10" id="KW-0675">Receptor</keyword>
<evidence type="ECO:0000256" key="7">
    <source>
        <dbReference type="ARBA" id="ARBA00023237"/>
    </source>
</evidence>
<feature type="domain" description="TonB-dependent receptor plug" evidence="9">
    <location>
        <begin position="73"/>
        <end position="166"/>
    </location>
</feature>
<accession>A0A4R3K5F9</accession>
<keyword evidence="6" id="KW-0472">Membrane</keyword>
<keyword evidence="11" id="KW-1185">Reference proteome</keyword>
<keyword evidence="4" id="KW-0812">Transmembrane</keyword>
<evidence type="ECO:0000256" key="8">
    <source>
        <dbReference type="SAM" id="SignalP"/>
    </source>
</evidence>
<dbReference type="InterPro" id="IPR036942">
    <property type="entry name" value="Beta-barrel_TonB_sf"/>
</dbReference>
<evidence type="ECO:0000259" key="9">
    <source>
        <dbReference type="Pfam" id="PF07715"/>
    </source>
</evidence>
<evidence type="ECO:0000313" key="11">
    <source>
        <dbReference type="Proteomes" id="UP000295188"/>
    </source>
</evidence>
<dbReference type="PANTHER" id="PTHR30069:SF29">
    <property type="entry name" value="HEMOGLOBIN AND HEMOGLOBIN-HAPTOGLOBIN-BINDING PROTEIN 1-RELATED"/>
    <property type="match status" value="1"/>
</dbReference>
<keyword evidence="2" id="KW-0813">Transport</keyword>
<dbReference type="Gene3D" id="2.170.130.10">
    <property type="entry name" value="TonB-dependent receptor, plug domain"/>
    <property type="match status" value="1"/>
</dbReference>
<sequence>MKDVNRKLLPLMLGISLSIGGTVYADSPESVTQVELPAQTIVGEKENKDNAAYHDGSDYKEPAYSRLSIPESSKAGTEVITHEQIERMHPHSVLDILQRAMGISYTYQGVKVRETLQDRGGDNLGLIIDGSYIVYSQQARGMLSNLPVSMIDSIAIVRDSTILTMGPIEAFKSPTGAPNQGFVVIKTLKSTKQTRNLSISTGNFSTNGQSIHIGDKDANGLSYDFAYAHKSSAGKSGWNNDYAYNAALFKIGKESKTTDNELSFYYNDGMSGSQMGFVRGSTSVIADPDYVAKYDPVKAAILGYTFYKHWSNGSTTGLSLNYNKLNGLFVAKHNGIMNNTTGKVFTDEYNQEDESVYEGNLWQAWQTKNSVTKIGLQALKWKSPEGAIYFYGFGPFDEQIYSAYASYQQKVGKKLTWDGAMRIDRHHVTDSAQKYSGAGSNPKRIHDEWLGSAKSIALGAAYQANDTYELFARTSYTETPPNSYIVGDRLVNGKHVPDLNAKFADDKRLKYEIGVTAHYTPAFNASLTGFYYDIKNDKSAVQQGIDVNGNAAKSAIDSYTTYAQSDVKRKGLELSLHGMINKYLSYNTGYTYFTAGNNPSSALVPHSQYTASLMYDKGDYSGSLSLLHVGNFKNALTDTTNVGDFTTLNASLSKKINDNLTVSIFGDNITNQHYATNHRDVDRPDFTGAVKGYWYNEGAVYGIQFDYNF</sequence>
<dbReference type="EMBL" id="SMAA01000012">
    <property type="protein sequence ID" value="TCS77975.1"/>
    <property type="molecule type" value="Genomic_DNA"/>
</dbReference>
<dbReference type="InterPro" id="IPR037066">
    <property type="entry name" value="Plug_dom_sf"/>
</dbReference>
<dbReference type="AlphaFoldDB" id="A0A4R3K5F9"/>
<dbReference type="Pfam" id="PF07715">
    <property type="entry name" value="Plug"/>
    <property type="match status" value="1"/>
</dbReference>
<dbReference type="GO" id="GO:0009279">
    <property type="term" value="C:cell outer membrane"/>
    <property type="evidence" value="ECO:0007669"/>
    <property type="project" value="UniProtKB-SubCell"/>
</dbReference>
<keyword evidence="7" id="KW-0998">Cell outer membrane</keyword>
<keyword evidence="5 8" id="KW-0732">Signal</keyword>